<comment type="function">
    <text evidence="5">Involved in formation and maintenance of cell shape.</text>
</comment>
<dbReference type="PIRSF" id="PIRSF038471">
    <property type="entry name" value="MreC"/>
    <property type="match status" value="1"/>
</dbReference>
<protein>
    <recommendedName>
        <fullName evidence="2 5">Cell shape-determining protein MreC</fullName>
    </recommendedName>
    <alternativeName>
        <fullName evidence="4 5">Cell shape protein MreC</fullName>
    </alternativeName>
</protein>
<proteinExistence type="inferred from homology"/>
<dbReference type="Gene3D" id="2.40.10.340">
    <property type="entry name" value="Rod shape-determining protein MreC, domain 1"/>
    <property type="match status" value="1"/>
</dbReference>
<feature type="coiled-coil region" evidence="6">
    <location>
        <begin position="69"/>
        <end position="96"/>
    </location>
</feature>
<accession>A0A926ESA6</accession>
<evidence type="ECO:0000259" key="7">
    <source>
        <dbReference type="Pfam" id="PF04085"/>
    </source>
</evidence>
<evidence type="ECO:0000313" key="8">
    <source>
        <dbReference type="EMBL" id="MBC8588843.1"/>
    </source>
</evidence>
<dbReference type="InterPro" id="IPR042177">
    <property type="entry name" value="Cell/Rod_1"/>
</dbReference>
<evidence type="ECO:0000256" key="5">
    <source>
        <dbReference type="PIRNR" id="PIRNR038471"/>
    </source>
</evidence>
<keyword evidence="9" id="KW-1185">Reference proteome</keyword>
<evidence type="ECO:0000256" key="4">
    <source>
        <dbReference type="ARBA" id="ARBA00032089"/>
    </source>
</evidence>
<dbReference type="InterPro" id="IPR007221">
    <property type="entry name" value="MreC"/>
</dbReference>
<reference evidence="8" key="1">
    <citation type="submission" date="2020-08" db="EMBL/GenBank/DDBJ databases">
        <title>Genome public.</title>
        <authorList>
            <person name="Liu C."/>
            <person name="Sun Q."/>
        </authorList>
    </citation>
    <scope>NUCLEOTIDE SEQUENCE</scope>
    <source>
        <strain evidence="8">BX21</strain>
    </source>
</reference>
<sequence>MYFFKKYKDRMIISLVALILLIIIGNTSKDRMNITVGENLVGNLLTPISKVSFSATKSIKNFFDSIFNITNIKKENEELKIKVAELEKENRDLTNIIGKTDYLKNESEIVKNTKYNLVMANIVGKEPSNWYNRFDIDKGLKDGITKGATVVQGIEIEHGVVEEGIIGRVADVGDNWAKIISIVDELNSISFKVIRTQDGGVLSGSIEGSIEGILNGYLFDNKADVIVGDKLYTSGLGGTFIKDIYIGEVSEVILDEEELSKKVIIEPAIDFKKLYKVCVIKD</sequence>
<gene>
    <name evidence="8" type="primary">mreC</name>
    <name evidence="8" type="ORF">H8707_11505</name>
</gene>
<dbReference type="RefSeq" id="WP_262430295.1">
    <property type="nucleotide sequence ID" value="NZ_JACRTG010000028.1"/>
</dbReference>
<organism evidence="8 9">
    <name type="scientific">Paratissierella segnis</name>
    <dbReference type="NCBI Taxonomy" id="2763679"/>
    <lineage>
        <taxon>Bacteria</taxon>
        <taxon>Bacillati</taxon>
        <taxon>Bacillota</taxon>
        <taxon>Tissierellia</taxon>
        <taxon>Tissierellales</taxon>
        <taxon>Tissierellaceae</taxon>
        <taxon>Paratissierella</taxon>
    </lineage>
</organism>
<dbReference type="InterPro" id="IPR042175">
    <property type="entry name" value="Cell/Rod_MreC_2"/>
</dbReference>
<feature type="domain" description="Rod shape-determining protein MreC beta-barrel core" evidence="7">
    <location>
        <begin position="122"/>
        <end position="281"/>
    </location>
</feature>
<comment type="similarity">
    <text evidence="1 5">Belongs to the MreC family.</text>
</comment>
<dbReference type="PANTHER" id="PTHR34138">
    <property type="entry name" value="CELL SHAPE-DETERMINING PROTEIN MREC"/>
    <property type="match status" value="1"/>
</dbReference>
<keyword evidence="6" id="KW-0175">Coiled coil</keyword>
<dbReference type="InterPro" id="IPR055342">
    <property type="entry name" value="MreC_beta-barrel_core"/>
</dbReference>
<dbReference type="Pfam" id="PF04085">
    <property type="entry name" value="MreC"/>
    <property type="match status" value="1"/>
</dbReference>
<evidence type="ECO:0000256" key="2">
    <source>
        <dbReference type="ARBA" id="ARBA00013855"/>
    </source>
</evidence>
<dbReference type="EMBL" id="JACRTG010000028">
    <property type="protein sequence ID" value="MBC8588843.1"/>
    <property type="molecule type" value="Genomic_DNA"/>
</dbReference>
<dbReference type="GO" id="GO:0008360">
    <property type="term" value="P:regulation of cell shape"/>
    <property type="evidence" value="ECO:0007669"/>
    <property type="project" value="UniProtKB-KW"/>
</dbReference>
<comment type="caution">
    <text evidence="8">The sequence shown here is derived from an EMBL/GenBank/DDBJ whole genome shotgun (WGS) entry which is preliminary data.</text>
</comment>
<dbReference type="Gene3D" id="2.40.10.350">
    <property type="entry name" value="Rod shape-determining protein MreC, domain 2"/>
    <property type="match status" value="1"/>
</dbReference>
<evidence type="ECO:0000313" key="9">
    <source>
        <dbReference type="Proteomes" id="UP000601171"/>
    </source>
</evidence>
<dbReference type="PANTHER" id="PTHR34138:SF1">
    <property type="entry name" value="CELL SHAPE-DETERMINING PROTEIN MREC"/>
    <property type="match status" value="1"/>
</dbReference>
<evidence type="ECO:0000256" key="1">
    <source>
        <dbReference type="ARBA" id="ARBA00009369"/>
    </source>
</evidence>
<dbReference type="Proteomes" id="UP000601171">
    <property type="component" value="Unassembled WGS sequence"/>
</dbReference>
<dbReference type="GO" id="GO:0005886">
    <property type="term" value="C:plasma membrane"/>
    <property type="evidence" value="ECO:0007669"/>
    <property type="project" value="TreeGrafter"/>
</dbReference>
<dbReference type="NCBIfam" id="TIGR00219">
    <property type="entry name" value="mreC"/>
    <property type="match status" value="1"/>
</dbReference>
<keyword evidence="3 5" id="KW-0133">Cell shape</keyword>
<evidence type="ECO:0000256" key="6">
    <source>
        <dbReference type="SAM" id="Coils"/>
    </source>
</evidence>
<name>A0A926ESA6_9FIRM</name>
<evidence type="ECO:0000256" key="3">
    <source>
        <dbReference type="ARBA" id="ARBA00022960"/>
    </source>
</evidence>
<dbReference type="AlphaFoldDB" id="A0A926ESA6"/>